<evidence type="ECO:0000313" key="2">
    <source>
        <dbReference type="Proteomes" id="UP000587527"/>
    </source>
</evidence>
<dbReference type="RefSeq" id="WP_184834865.1">
    <property type="nucleotide sequence ID" value="NZ_JACHMN010000002.1"/>
</dbReference>
<protein>
    <submittedName>
        <fullName evidence="1">Uncharacterized protein</fullName>
    </submittedName>
</protein>
<evidence type="ECO:0000313" key="1">
    <source>
        <dbReference type="EMBL" id="MBB5868723.1"/>
    </source>
</evidence>
<accession>A0A841BP44</accession>
<dbReference type="EMBL" id="JACHMN010000002">
    <property type="protein sequence ID" value="MBB5868723.1"/>
    <property type="molecule type" value="Genomic_DNA"/>
</dbReference>
<dbReference type="AlphaFoldDB" id="A0A841BP44"/>
<keyword evidence="2" id="KW-1185">Reference proteome</keyword>
<comment type="caution">
    <text evidence="1">The sequence shown here is derived from an EMBL/GenBank/DDBJ whole genome shotgun (WGS) entry which is preliminary data.</text>
</comment>
<gene>
    <name evidence="1" type="ORF">F4553_002102</name>
</gene>
<proteinExistence type="predicted"/>
<reference evidence="1 2" key="1">
    <citation type="submission" date="2020-08" db="EMBL/GenBank/DDBJ databases">
        <title>Sequencing the genomes of 1000 actinobacteria strains.</title>
        <authorList>
            <person name="Klenk H.-P."/>
        </authorList>
    </citation>
    <scope>NUCLEOTIDE SEQUENCE [LARGE SCALE GENOMIC DNA]</scope>
    <source>
        <strain evidence="1 2">DSM 45362</strain>
    </source>
</reference>
<organism evidence="1 2">
    <name type="scientific">Allocatelliglobosispora scoriae</name>
    <dbReference type="NCBI Taxonomy" id="643052"/>
    <lineage>
        <taxon>Bacteria</taxon>
        <taxon>Bacillati</taxon>
        <taxon>Actinomycetota</taxon>
        <taxon>Actinomycetes</taxon>
        <taxon>Micromonosporales</taxon>
        <taxon>Micromonosporaceae</taxon>
        <taxon>Allocatelliglobosispora</taxon>
    </lineage>
</organism>
<sequence>MLLEIAEEVFSEENDHQVSLFNILTFTVEARHTWLPDPAVAQVAIGYLQDNFPKKVDWQTYIANASKASAWQGRENRQPVLITDENVTTIAHDLSQPAVVVVENARNDGSFLRAVLAAYRPEMKAAVEKNWLHIDHSGGTGEQAAIADEAAARFHHVCRVLVVKDNDARRSFPRRSPDSVDWDIPDEPIVHIWSRLEVENYLPDAVLVYSDHPQADELLRSLRQMSTQAQGWIDMKKGLEKTPLRFVGALAPEAEKVWRMGYRKQLPSPLIPQGLELTVDDFRSLGDDVHDELLYLLALIARVL</sequence>
<name>A0A841BP44_9ACTN</name>
<dbReference type="Proteomes" id="UP000587527">
    <property type="component" value="Unassembled WGS sequence"/>
</dbReference>